<feature type="chain" id="PRO_5046471556" evidence="3">
    <location>
        <begin position="25"/>
        <end position="425"/>
    </location>
</feature>
<sequence>MSALRWGRGRAALAAGAVSLLTLAGCGNGGSSGGNADGEVGGEVRMLVNLTPNLDQSYWEELVAPFEEATGVSVEIEAPTGSSVAESFPQQLAAGTAPDVIQSIFPDDDTLPQLVDLSDLPWTEGTPMVDDYAIDGSRYVVGVGSQTQSLVFYNKTAFEEAGIAEPPATWAEFTEALGLLDEAGYTPLQTAGQFQTGLQLQQLYHPTLNTVHPRWQTSVADEELSAGEAYLPMFQHYADWLEAGYIAQDDVGLDPAAADGAFLEGTVGLYPQGSWFATTLKAGGEPPFEVGVFSPPVDEGQEHPGPQGATMAYPYMINAASGNISSAQALVEYLVTDEAAIQSQLTADGVFRQGAETADDPVLAQVQAILDEAPGLVAVGEGFGDTRLPVTGFNPKFTEIVQGLYTGQSPQEAADALDDWVSENR</sequence>
<dbReference type="SUPFAM" id="SSF53850">
    <property type="entry name" value="Periplasmic binding protein-like II"/>
    <property type="match status" value="1"/>
</dbReference>
<keyword evidence="3" id="KW-0732">Signal</keyword>
<dbReference type="InterPro" id="IPR006059">
    <property type="entry name" value="SBP"/>
</dbReference>
<comment type="similarity">
    <text evidence="1">Belongs to the bacterial solute-binding protein 1 family.</text>
</comment>
<dbReference type="Pfam" id="PF01547">
    <property type="entry name" value="SBP_bac_1"/>
    <property type="match status" value="1"/>
</dbReference>
<comment type="caution">
    <text evidence="4">The sequence shown here is derived from an EMBL/GenBank/DDBJ whole genome shotgun (WGS) entry which is preliminary data.</text>
</comment>
<evidence type="ECO:0000256" key="2">
    <source>
        <dbReference type="ARBA" id="ARBA00022448"/>
    </source>
</evidence>
<dbReference type="InterPro" id="IPR050490">
    <property type="entry name" value="Bact_solute-bd_prot1"/>
</dbReference>
<organism evidence="4 5">
    <name type="scientific">Streptomyces johnsoniae</name>
    <dbReference type="NCBI Taxonomy" id="3075532"/>
    <lineage>
        <taxon>Bacteria</taxon>
        <taxon>Bacillati</taxon>
        <taxon>Actinomycetota</taxon>
        <taxon>Actinomycetes</taxon>
        <taxon>Kitasatosporales</taxon>
        <taxon>Streptomycetaceae</taxon>
        <taxon>Streptomyces</taxon>
    </lineage>
</organism>
<accession>A0ABU2S6U6</accession>
<dbReference type="Proteomes" id="UP001183615">
    <property type="component" value="Unassembled WGS sequence"/>
</dbReference>
<dbReference type="PANTHER" id="PTHR43649">
    <property type="entry name" value="ARABINOSE-BINDING PROTEIN-RELATED"/>
    <property type="match status" value="1"/>
</dbReference>
<protein>
    <submittedName>
        <fullName evidence="4">Extracellular solute-binding protein</fullName>
    </submittedName>
</protein>
<dbReference type="PANTHER" id="PTHR43649:SF29">
    <property type="entry name" value="OSMOPROTECTIVE COMPOUNDS-BINDING PROTEIN GGTB"/>
    <property type="match status" value="1"/>
</dbReference>
<feature type="signal peptide" evidence="3">
    <location>
        <begin position="1"/>
        <end position="24"/>
    </location>
</feature>
<evidence type="ECO:0000256" key="1">
    <source>
        <dbReference type="ARBA" id="ARBA00008520"/>
    </source>
</evidence>
<evidence type="ECO:0000313" key="4">
    <source>
        <dbReference type="EMBL" id="MDT0444702.1"/>
    </source>
</evidence>
<dbReference type="PROSITE" id="PS51257">
    <property type="entry name" value="PROKAR_LIPOPROTEIN"/>
    <property type="match status" value="1"/>
</dbReference>
<reference evidence="5" key="1">
    <citation type="submission" date="2023-07" db="EMBL/GenBank/DDBJ databases">
        <title>30 novel species of actinomycetes from the DSMZ collection.</title>
        <authorList>
            <person name="Nouioui I."/>
        </authorList>
    </citation>
    <scope>NUCLEOTIDE SEQUENCE [LARGE SCALE GENOMIC DNA]</scope>
    <source>
        <strain evidence="5">DSM 41886</strain>
    </source>
</reference>
<evidence type="ECO:0000256" key="3">
    <source>
        <dbReference type="SAM" id="SignalP"/>
    </source>
</evidence>
<dbReference type="Gene3D" id="3.40.190.10">
    <property type="entry name" value="Periplasmic binding protein-like II"/>
    <property type="match status" value="2"/>
</dbReference>
<gene>
    <name evidence="4" type="ORF">RM779_19160</name>
</gene>
<dbReference type="RefSeq" id="WP_311618954.1">
    <property type="nucleotide sequence ID" value="NZ_JAVREV010000010.1"/>
</dbReference>
<evidence type="ECO:0000313" key="5">
    <source>
        <dbReference type="Proteomes" id="UP001183615"/>
    </source>
</evidence>
<name>A0ABU2S6U6_9ACTN</name>
<dbReference type="EMBL" id="JAVREV010000010">
    <property type="protein sequence ID" value="MDT0444702.1"/>
    <property type="molecule type" value="Genomic_DNA"/>
</dbReference>
<keyword evidence="2" id="KW-0813">Transport</keyword>
<keyword evidence="5" id="KW-1185">Reference proteome</keyword>
<proteinExistence type="inferred from homology"/>